<protein>
    <submittedName>
        <fullName evidence="1">Uncharacterized protein</fullName>
    </submittedName>
</protein>
<dbReference type="EMBL" id="RBNI01019909">
    <property type="protein sequence ID" value="RUO96728.1"/>
    <property type="molecule type" value="Genomic_DNA"/>
</dbReference>
<organism evidence="1 2">
    <name type="scientific">Jimgerdemannia flammicorona</name>
    <dbReference type="NCBI Taxonomy" id="994334"/>
    <lineage>
        <taxon>Eukaryota</taxon>
        <taxon>Fungi</taxon>
        <taxon>Fungi incertae sedis</taxon>
        <taxon>Mucoromycota</taxon>
        <taxon>Mucoromycotina</taxon>
        <taxon>Endogonomycetes</taxon>
        <taxon>Endogonales</taxon>
        <taxon>Endogonaceae</taxon>
        <taxon>Jimgerdemannia</taxon>
    </lineage>
</organism>
<comment type="caution">
    <text evidence="1">The sequence shown here is derived from an EMBL/GenBank/DDBJ whole genome shotgun (WGS) entry which is preliminary data.</text>
</comment>
<dbReference type="Proteomes" id="UP000268093">
    <property type="component" value="Unassembled WGS sequence"/>
</dbReference>
<proteinExistence type="predicted"/>
<sequence>MTETTVSADLLETLQVLTELIVETVRQDLRVLAIDDVLLPVEEPVGNLVLRWVLDDRHETLEFFGRSFGMEQTYSIGGRIRCSAARWKSRSNDFNCPIHRAARALGSRATHPIDISLFDDQVRVPATHTLDVGQGEHDLGLAINVCVEETENVLELALVRNDERLGKRNNKVWATRWSITAAELFCLIVPTVKLLPCLRYSPRRRAKTASSV</sequence>
<evidence type="ECO:0000313" key="2">
    <source>
        <dbReference type="Proteomes" id="UP000268093"/>
    </source>
</evidence>
<dbReference type="OrthoDB" id="10646533at2759"/>
<reference evidence="1 2" key="1">
    <citation type="journal article" date="2018" name="New Phytol.">
        <title>Phylogenomics of Endogonaceae and evolution of mycorrhizas within Mucoromycota.</title>
        <authorList>
            <person name="Chang Y."/>
            <person name="Desiro A."/>
            <person name="Na H."/>
            <person name="Sandor L."/>
            <person name="Lipzen A."/>
            <person name="Clum A."/>
            <person name="Barry K."/>
            <person name="Grigoriev I.V."/>
            <person name="Martin F.M."/>
            <person name="Stajich J.E."/>
            <person name="Smith M.E."/>
            <person name="Bonito G."/>
            <person name="Spatafora J.W."/>
        </authorList>
    </citation>
    <scope>NUCLEOTIDE SEQUENCE [LARGE SCALE GENOMIC DNA]</scope>
    <source>
        <strain evidence="1 2">GMNB39</strain>
    </source>
</reference>
<gene>
    <name evidence="1" type="ORF">BC936DRAFT_141552</name>
</gene>
<keyword evidence="2" id="KW-1185">Reference proteome</keyword>
<dbReference type="AlphaFoldDB" id="A0A433A217"/>
<accession>A0A433A217</accession>
<evidence type="ECO:0000313" key="1">
    <source>
        <dbReference type="EMBL" id="RUO96728.1"/>
    </source>
</evidence>
<name>A0A433A217_9FUNG</name>